<comment type="similarity">
    <text evidence="1">Belongs to the NtaA/SnaA/DszA monooxygenase family.</text>
</comment>
<dbReference type="eggNOG" id="ENOG502SJM8">
    <property type="taxonomic scope" value="Eukaryota"/>
</dbReference>
<dbReference type="Pfam" id="PF00296">
    <property type="entry name" value="Bac_luciferase"/>
    <property type="match status" value="1"/>
</dbReference>
<dbReference type="PANTHER" id="PTHR30011">
    <property type="entry name" value="ALKANESULFONATE MONOOXYGENASE-RELATED"/>
    <property type="match status" value="1"/>
</dbReference>
<keyword evidence="3" id="KW-0560">Oxidoreductase</keyword>
<reference key="1">
    <citation type="journal article" date="2014" name="PLoS Genet.">
        <title>Signature Gene Expression Reveals Novel Clues to the Molecular Mechanisms of Dimorphic Transition in Penicillium marneffei.</title>
        <authorList>
            <person name="Yang E."/>
            <person name="Wang G."/>
            <person name="Cai J."/>
            <person name="Woo P.C."/>
            <person name="Lau S.K."/>
            <person name="Yuen K.-Y."/>
            <person name="Chow W.-N."/>
            <person name="Lin X."/>
        </authorList>
    </citation>
    <scope>NUCLEOTIDE SEQUENCE [LARGE SCALE GENOMIC DNA]</scope>
    <source>
        <strain>PM1</strain>
    </source>
</reference>
<gene>
    <name evidence="3" type="ORF">GQ26_0310280</name>
</gene>
<evidence type="ECO:0000259" key="2">
    <source>
        <dbReference type="Pfam" id="PF00296"/>
    </source>
</evidence>
<dbReference type="InterPro" id="IPR036661">
    <property type="entry name" value="Luciferase-like_sf"/>
</dbReference>
<dbReference type="InterPro" id="IPR051260">
    <property type="entry name" value="Diverse_substr_monoxygenases"/>
</dbReference>
<dbReference type="HOGENOM" id="CLU_022256_0_0_1"/>
<dbReference type="InterPro" id="IPR011251">
    <property type="entry name" value="Luciferase-like_dom"/>
</dbReference>
<dbReference type="AlphaFoldDB" id="A0A093UVM6"/>
<proteinExistence type="inferred from homology"/>
<comment type="caution">
    <text evidence="3">The sequence shown here is derived from an EMBL/GenBank/DDBJ whole genome shotgun (WGS) entry which is preliminary data.</text>
</comment>
<keyword evidence="3" id="KW-0503">Monooxygenase</keyword>
<dbReference type="Gene3D" id="3.20.20.30">
    <property type="entry name" value="Luciferase-like domain"/>
    <property type="match status" value="1"/>
</dbReference>
<dbReference type="InterPro" id="IPR016215">
    <property type="entry name" value="NTA_MOA"/>
</dbReference>
<organism evidence="3">
    <name type="scientific">Talaromyces marneffei PM1</name>
    <dbReference type="NCBI Taxonomy" id="1077442"/>
    <lineage>
        <taxon>Eukaryota</taxon>
        <taxon>Fungi</taxon>
        <taxon>Dikarya</taxon>
        <taxon>Ascomycota</taxon>
        <taxon>Pezizomycotina</taxon>
        <taxon>Eurotiomycetes</taxon>
        <taxon>Eurotiomycetidae</taxon>
        <taxon>Eurotiales</taxon>
        <taxon>Trichocomaceae</taxon>
        <taxon>Talaromyces</taxon>
        <taxon>Talaromyces sect. Talaromyces</taxon>
    </lineage>
</organism>
<protein>
    <submittedName>
        <fullName evidence="3">Dimethyl-sulfide monooxygenase</fullName>
    </submittedName>
</protein>
<dbReference type="NCBIfam" id="TIGR03860">
    <property type="entry name" value="FMN_nitrolo"/>
    <property type="match status" value="1"/>
</dbReference>
<feature type="domain" description="Luciferase-like" evidence="2">
    <location>
        <begin position="32"/>
        <end position="398"/>
    </location>
</feature>
<dbReference type="EMBL" id="JPOX01000031">
    <property type="protein sequence ID" value="KFX43960.1"/>
    <property type="molecule type" value="Genomic_DNA"/>
</dbReference>
<dbReference type="GO" id="GO:0016705">
    <property type="term" value="F:oxidoreductase activity, acting on paired donors, with incorporation or reduction of molecular oxygen"/>
    <property type="evidence" value="ECO:0007669"/>
    <property type="project" value="InterPro"/>
</dbReference>
<evidence type="ECO:0000256" key="1">
    <source>
        <dbReference type="ARBA" id="ARBA00033748"/>
    </source>
</evidence>
<name>A0A093UVM6_TALMA</name>
<dbReference type="SUPFAM" id="SSF51679">
    <property type="entry name" value="Bacterial luciferase-like"/>
    <property type="match status" value="1"/>
</dbReference>
<sequence length="470" mass="52414">MAETKTKPKPWILNAFAMFSPGHLAPGLWKHPRDQAGDFANLDYWINLAKILEEGKFHGLFLADHLGIYDVYKGPANREPALLSGAQFPIGDPFLLISAMASVTKSLGFGVTASTTYELSPYALARKFSTLDHLTRGRIGWNIVTSFLDSAAKAYGLDEQIPHDERYARADEYLELTYKLWEGTWKDGAVRKDPETKFYSDPSQVRGIEHDGKYFKSTAANQMPPSRQRTPLLFQAGASSAGKKFAANHSEVMFLPGLEPEKTRLIVDDMKKQLIDAGRTPDSIKFVAGMLVIVDETDEKAQAKYEEYLSYADFEGAATLFGGWTGADLSKYEDDEDFSFTSVAGIQSLIQSWSKTIPNSNGLKWTKRRILQELSLGGVHPRAVGSPATVADILQKWVDVADVDGFNFSYTVSPGTFEDMIKYLWPELRRRGVIWDEYGVAGGATRENYFLDGKGPGVREGHPACKFRWE</sequence>
<evidence type="ECO:0000313" key="3">
    <source>
        <dbReference type="EMBL" id="KFX43960.1"/>
    </source>
</evidence>
<accession>A0A093UVM6</accession>
<reference evidence="3" key="2">
    <citation type="journal article" date="2014" name="PLoS Genet.">
        <title>Signature gene expression reveals novel clues to the molecular mechanisms of dimorphic transition in Penicillium marneffei.</title>
        <authorList>
            <person name="Yang E."/>
            <person name="Wang G."/>
            <person name="Cai J."/>
            <person name="Woo P.C."/>
            <person name="Lau S.K."/>
            <person name="Yuen K.-Y."/>
            <person name="Chow W.-N."/>
            <person name="Lin X."/>
        </authorList>
    </citation>
    <scope>NUCLEOTIDE SEQUENCE</scope>
    <source>
        <strain evidence="3">PM1</strain>
    </source>
</reference>
<dbReference type="GO" id="GO:0004497">
    <property type="term" value="F:monooxygenase activity"/>
    <property type="evidence" value="ECO:0007669"/>
    <property type="project" value="UniProtKB-KW"/>
</dbReference>
<dbReference type="PIRSF" id="PIRSF000337">
    <property type="entry name" value="NTA_MOA"/>
    <property type="match status" value="1"/>
</dbReference>
<dbReference type="PANTHER" id="PTHR30011:SF41">
    <property type="entry name" value="XENOBIOTIC COMPOUND MONOOXYGENASE, DSZA FAMILY (AFU_ORTHOLOGUE AFUA_3G15040)"/>
    <property type="match status" value="1"/>
</dbReference>